<reference evidence="1" key="1">
    <citation type="submission" date="2023-06" db="EMBL/GenBank/DDBJ databases">
        <authorList>
            <person name="Kurt Z."/>
        </authorList>
    </citation>
    <scope>NUCLEOTIDE SEQUENCE</scope>
</reference>
<protein>
    <submittedName>
        <fullName evidence="2">Hypothetical_protein</fullName>
    </submittedName>
</protein>
<keyword evidence="3" id="KW-1185">Reference proteome</keyword>
<name>A0AA86Q5U3_9EUKA</name>
<accession>A0AA86Q5U3</accession>
<gene>
    <name evidence="1" type="ORF">HINF_LOCUS40341</name>
    <name evidence="2" type="ORF">HINF_LOCUS8598</name>
</gene>
<dbReference type="EMBL" id="CAXDID020000018">
    <property type="protein sequence ID" value="CAL5985137.1"/>
    <property type="molecule type" value="Genomic_DNA"/>
</dbReference>
<evidence type="ECO:0000313" key="3">
    <source>
        <dbReference type="Proteomes" id="UP001642409"/>
    </source>
</evidence>
<proteinExistence type="predicted"/>
<evidence type="ECO:0000313" key="2">
    <source>
        <dbReference type="EMBL" id="CAL5985137.1"/>
    </source>
</evidence>
<sequence length="358" mass="42736">MFMFKPIPTLDVFVAFKDGKIILMNKDLRVMNCQCIDYNINASQKLEFCQYVHFNNYFKEFCFDASYAKNFFKLDVFLTHISPTGYLNNFCMFNGQIYLVIFDYIFVLNQQNLDLICIIPYFRLNSSLKNNQSQLFSFNNKLYVHTAASKLYLLNNNQLKPMKPRHYNTTYFQFCDKLFCLNMNQLFKVVDEDFDLIFIQQLHYSEILFNINGIIILNCTELFQGNKQIYVISLLDECIYQFKVEDVKFDFFLGQRGVQVTFNKEEMNKIQKRSLDYIIEYENNTEQLNTRQFSSMLFNSKLELLVDRFNLINRKLVENQRKSAFEQNNIQSGITKVNEQLNLMVAKFVEYTLMQEQQ</sequence>
<dbReference type="AlphaFoldDB" id="A0AA86Q5U3"/>
<dbReference type="EMBL" id="CATOUU010000834">
    <property type="protein sequence ID" value="CAI9952696.1"/>
    <property type="molecule type" value="Genomic_DNA"/>
</dbReference>
<comment type="caution">
    <text evidence="1">The sequence shown here is derived from an EMBL/GenBank/DDBJ whole genome shotgun (WGS) entry which is preliminary data.</text>
</comment>
<evidence type="ECO:0000313" key="1">
    <source>
        <dbReference type="EMBL" id="CAI9952696.1"/>
    </source>
</evidence>
<organism evidence="1">
    <name type="scientific">Hexamita inflata</name>
    <dbReference type="NCBI Taxonomy" id="28002"/>
    <lineage>
        <taxon>Eukaryota</taxon>
        <taxon>Metamonada</taxon>
        <taxon>Diplomonadida</taxon>
        <taxon>Hexamitidae</taxon>
        <taxon>Hexamitinae</taxon>
        <taxon>Hexamita</taxon>
    </lineage>
</organism>
<reference evidence="2 3" key="2">
    <citation type="submission" date="2024-07" db="EMBL/GenBank/DDBJ databases">
        <authorList>
            <person name="Akdeniz Z."/>
        </authorList>
    </citation>
    <scope>NUCLEOTIDE SEQUENCE [LARGE SCALE GENOMIC DNA]</scope>
</reference>
<dbReference type="Proteomes" id="UP001642409">
    <property type="component" value="Unassembled WGS sequence"/>
</dbReference>